<sequence>MSDSKITARRRQEILDHFLRQDANGPENAVPFDPETRTDQRLFEQLREQEVLKQDNRGGFYIDMAAYRRFRKKRRRRTGILVAIAAGALTALLG</sequence>
<organism evidence="2 3">
    <name type="scientific">Stakelama sediminis</name>
    <dbReference type="NCBI Taxonomy" id="463200"/>
    <lineage>
        <taxon>Bacteria</taxon>
        <taxon>Pseudomonadati</taxon>
        <taxon>Pseudomonadota</taxon>
        <taxon>Alphaproteobacteria</taxon>
        <taxon>Sphingomonadales</taxon>
        <taxon>Sphingomonadaceae</taxon>
        <taxon>Stakelama</taxon>
    </lineage>
</organism>
<proteinExistence type="predicted"/>
<accession>A0A840Z294</accession>
<keyword evidence="1" id="KW-0812">Transmembrane</keyword>
<protein>
    <submittedName>
        <fullName evidence="2">Uncharacterized protein</fullName>
    </submittedName>
</protein>
<comment type="caution">
    <text evidence="2">The sequence shown here is derived from an EMBL/GenBank/DDBJ whole genome shotgun (WGS) entry which is preliminary data.</text>
</comment>
<reference evidence="2 3" key="1">
    <citation type="submission" date="2020-08" db="EMBL/GenBank/DDBJ databases">
        <title>Genomic Encyclopedia of Type Strains, Phase IV (KMG-IV): sequencing the most valuable type-strain genomes for metagenomic binning, comparative biology and taxonomic classification.</title>
        <authorList>
            <person name="Goeker M."/>
        </authorList>
    </citation>
    <scope>NUCLEOTIDE SEQUENCE [LARGE SCALE GENOMIC DNA]</scope>
    <source>
        <strain evidence="2 3">DSM 27203</strain>
    </source>
</reference>
<dbReference type="RefSeq" id="WP_184005461.1">
    <property type="nucleotide sequence ID" value="NZ_BAABIF010000011.1"/>
</dbReference>
<feature type="transmembrane region" description="Helical" evidence="1">
    <location>
        <begin position="78"/>
        <end position="93"/>
    </location>
</feature>
<evidence type="ECO:0000313" key="2">
    <source>
        <dbReference type="EMBL" id="MBB5720013.1"/>
    </source>
</evidence>
<evidence type="ECO:0000256" key="1">
    <source>
        <dbReference type="SAM" id="Phobius"/>
    </source>
</evidence>
<evidence type="ECO:0000313" key="3">
    <source>
        <dbReference type="Proteomes" id="UP000554342"/>
    </source>
</evidence>
<dbReference type="EMBL" id="JACIJI010000007">
    <property type="protein sequence ID" value="MBB5720013.1"/>
    <property type="molecule type" value="Genomic_DNA"/>
</dbReference>
<keyword evidence="1" id="KW-0472">Membrane</keyword>
<name>A0A840Z294_9SPHN</name>
<keyword evidence="3" id="KW-1185">Reference proteome</keyword>
<keyword evidence="1" id="KW-1133">Transmembrane helix</keyword>
<gene>
    <name evidence="2" type="ORF">FHR23_002972</name>
</gene>
<dbReference type="AlphaFoldDB" id="A0A840Z294"/>
<dbReference type="Proteomes" id="UP000554342">
    <property type="component" value="Unassembled WGS sequence"/>
</dbReference>